<proteinExistence type="predicted"/>
<gene>
    <name evidence="2" type="ORF">ACFQRI_11455</name>
</gene>
<feature type="domain" description="MmyB-like transcription regulator ligand binding" evidence="1">
    <location>
        <begin position="40"/>
        <end position="80"/>
    </location>
</feature>
<dbReference type="Pfam" id="PF17765">
    <property type="entry name" value="MLTR_LBD"/>
    <property type="match status" value="1"/>
</dbReference>
<dbReference type="Proteomes" id="UP001596504">
    <property type="component" value="Unassembled WGS sequence"/>
</dbReference>
<evidence type="ECO:0000313" key="3">
    <source>
        <dbReference type="Proteomes" id="UP001596504"/>
    </source>
</evidence>
<keyword evidence="3" id="KW-1185">Reference proteome</keyword>
<protein>
    <recommendedName>
        <fullName evidence="1">MmyB-like transcription regulator ligand binding domain-containing protein</fullName>
    </recommendedName>
</protein>
<evidence type="ECO:0000259" key="1">
    <source>
        <dbReference type="Pfam" id="PF17765"/>
    </source>
</evidence>
<accession>A0ABW2LKZ1</accession>
<comment type="caution">
    <text evidence="2">The sequence shown here is derived from an EMBL/GenBank/DDBJ whole genome shotgun (WGS) entry which is preliminary data.</text>
</comment>
<dbReference type="RefSeq" id="WP_380668051.1">
    <property type="nucleotide sequence ID" value="NZ_JBHTCJ010000005.1"/>
</dbReference>
<name>A0ABW2LKZ1_9PSEU</name>
<evidence type="ECO:0000313" key="2">
    <source>
        <dbReference type="EMBL" id="MFC7342028.1"/>
    </source>
</evidence>
<dbReference type="InterPro" id="IPR041413">
    <property type="entry name" value="MLTR_LBD"/>
</dbReference>
<sequence>MPGAVPRRSRVRRTWSRYTPRDVQLLDRRGAALGGDLLGQRVETIALIYQAFDVRSAPGQQLILYHAEPGTPSAHALALLSSLHAPTHIENTANS</sequence>
<organism evidence="2 3">
    <name type="scientific">Saccharopolyspora griseoalba</name>
    <dbReference type="NCBI Taxonomy" id="1431848"/>
    <lineage>
        <taxon>Bacteria</taxon>
        <taxon>Bacillati</taxon>
        <taxon>Actinomycetota</taxon>
        <taxon>Actinomycetes</taxon>
        <taxon>Pseudonocardiales</taxon>
        <taxon>Pseudonocardiaceae</taxon>
        <taxon>Saccharopolyspora</taxon>
    </lineage>
</organism>
<dbReference type="EMBL" id="JBHTCJ010000005">
    <property type="protein sequence ID" value="MFC7342028.1"/>
    <property type="molecule type" value="Genomic_DNA"/>
</dbReference>
<reference evidence="3" key="1">
    <citation type="journal article" date="2019" name="Int. J. Syst. Evol. Microbiol.">
        <title>The Global Catalogue of Microorganisms (GCM) 10K type strain sequencing project: providing services to taxonomists for standard genome sequencing and annotation.</title>
        <authorList>
            <consortium name="The Broad Institute Genomics Platform"/>
            <consortium name="The Broad Institute Genome Sequencing Center for Infectious Disease"/>
            <person name="Wu L."/>
            <person name="Ma J."/>
        </authorList>
    </citation>
    <scope>NUCLEOTIDE SEQUENCE [LARGE SCALE GENOMIC DNA]</scope>
    <source>
        <strain evidence="3">WLHS5</strain>
    </source>
</reference>